<dbReference type="Proteomes" id="UP001157910">
    <property type="component" value="Unassembled WGS sequence"/>
</dbReference>
<keyword evidence="2" id="KW-0472">Membrane</keyword>
<organism evidence="3 4">
    <name type="scientific">Novosphingobium panipatense</name>
    <dbReference type="NCBI Taxonomy" id="428991"/>
    <lineage>
        <taxon>Bacteria</taxon>
        <taxon>Pseudomonadati</taxon>
        <taxon>Pseudomonadota</taxon>
        <taxon>Alphaproteobacteria</taxon>
        <taxon>Sphingomonadales</taxon>
        <taxon>Sphingomonadaceae</taxon>
        <taxon>Novosphingobium</taxon>
    </lineage>
</organism>
<feature type="transmembrane region" description="Helical" evidence="2">
    <location>
        <begin position="44"/>
        <end position="62"/>
    </location>
</feature>
<dbReference type="RefSeq" id="WP_103729837.1">
    <property type="nucleotide sequence ID" value="NZ_FXUI01000002.1"/>
</dbReference>
<comment type="caution">
    <text evidence="3">The sequence shown here is derived from an EMBL/GenBank/DDBJ whole genome shotgun (WGS) entry which is preliminary data.</text>
</comment>
<proteinExistence type="predicted"/>
<evidence type="ECO:0000256" key="1">
    <source>
        <dbReference type="SAM" id="MobiDB-lite"/>
    </source>
</evidence>
<evidence type="ECO:0000313" key="3">
    <source>
        <dbReference type="EMBL" id="SMP58090.1"/>
    </source>
</evidence>
<evidence type="ECO:0000256" key="2">
    <source>
        <dbReference type="SAM" id="Phobius"/>
    </source>
</evidence>
<accession>A0ABY1Q7H8</accession>
<evidence type="ECO:0000313" key="4">
    <source>
        <dbReference type="Proteomes" id="UP001157910"/>
    </source>
</evidence>
<sequence length="182" mass="18741">MSNTDPAGEGAEALPGSNVVALAPRPTEQRPSEKVAAFVRKHPALTVAGGIALGVAVSALLPRRVRRRIVNKATGLAETAATASVALGRQMGSHAHDLGVDTRRQAARFAEAAEKAGDVAVHNLEKYGLAAAATAGTLGRATAKRASRFGDAAADAAHRVGDVAADRSAKVLHFVEDLKKRT</sequence>
<keyword evidence="4" id="KW-1185">Reference proteome</keyword>
<keyword evidence="2" id="KW-1133">Transmembrane helix</keyword>
<feature type="region of interest" description="Disordered" evidence="1">
    <location>
        <begin position="1"/>
        <end position="29"/>
    </location>
</feature>
<name>A0ABY1Q7H8_9SPHN</name>
<protein>
    <submittedName>
        <fullName evidence="3">Uncharacterized protein</fullName>
    </submittedName>
</protein>
<gene>
    <name evidence="3" type="ORF">SAMN06296065_102417</name>
</gene>
<keyword evidence="2" id="KW-0812">Transmembrane</keyword>
<reference evidence="3 4" key="1">
    <citation type="submission" date="2017-05" db="EMBL/GenBank/DDBJ databases">
        <authorList>
            <person name="Varghese N."/>
            <person name="Submissions S."/>
        </authorList>
    </citation>
    <scope>NUCLEOTIDE SEQUENCE [LARGE SCALE GENOMIC DNA]</scope>
    <source>
        <strain evidence="3 4">SM16</strain>
    </source>
</reference>
<dbReference type="EMBL" id="FXUI01000002">
    <property type="protein sequence ID" value="SMP58090.1"/>
    <property type="molecule type" value="Genomic_DNA"/>
</dbReference>